<gene>
    <name evidence="1" type="ORF">Pme01_26340</name>
</gene>
<dbReference type="AlphaFoldDB" id="A0A8J3TD90"/>
<keyword evidence="2" id="KW-1185">Reference proteome</keyword>
<dbReference type="Proteomes" id="UP000599074">
    <property type="component" value="Unassembled WGS sequence"/>
</dbReference>
<comment type="caution">
    <text evidence="1">The sequence shown here is derived from an EMBL/GenBank/DDBJ whole genome shotgun (WGS) entry which is preliminary data.</text>
</comment>
<dbReference type="EMBL" id="BOON01000024">
    <property type="protein sequence ID" value="GII23037.1"/>
    <property type="molecule type" value="Genomic_DNA"/>
</dbReference>
<organism evidence="1 2">
    <name type="scientific">Planosporangium mesophilum</name>
    <dbReference type="NCBI Taxonomy" id="689768"/>
    <lineage>
        <taxon>Bacteria</taxon>
        <taxon>Bacillati</taxon>
        <taxon>Actinomycetota</taxon>
        <taxon>Actinomycetes</taxon>
        <taxon>Micromonosporales</taxon>
        <taxon>Micromonosporaceae</taxon>
        <taxon>Planosporangium</taxon>
    </lineage>
</organism>
<protein>
    <submittedName>
        <fullName evidence="1">Uncharacterized protein</fullName>
    </submittedName>
</protein>
<sequence>MASDAEFTALFNQSFDEIGNAVKKAVDAFNRVVDQSNHYRWMLGAAAFWVKNQLDKAHHALDEILKIVKHAADHQIPVLSLIRTSFHWVGQVKSPVSAMSMPASDPANENLANWTGPAANAYRDKAAKQRAAIDDVAVKAEFISGWLYKIAATNVDFAVQLAKVITKLAGKFVQAAADAASVFGIIEAVNALASMAGTIFEETLNIVVTVGQRFVQALGNVRDIATQVGDHSKLSSQGWPQAVRN</sequence>
<evidence type="ECO:0000313" key="1">
    <source>
        <dbReference type="EMBL" id="GII23037.1"/>
    </source>
</evidence>
<name>A0A8J3TD90_9ACTN</name>
<accession>A0A8J3TD90</accession>
<proteinExistence type="predicted"/>
<reference evidence="1" key="1">
    <citation type="submission" date="2021-01" db="EMBL/GenBank/DDBJ databases">
        <title>Whole genome shotgun sequence of Planosporangium mesophilum NBRC 109066.</title>
        <authorList>
            <person name="Komaki H."/>
            <person name="Tamura T."/>
        </authorList>
    </citation>
    <scope>NUCLEOTIDE SEQUENCE</scope>
    <source>
        <strain evidence="1">NBRC 109066</strain>
    </source>
</reference>
<evidence type="ECO:0000313" key="2">
    <source>
        <dbReference type="Proteomes" id="UP000599074"/>
    </source>
</evidence>